<dbReference type="AlphaFoldDB" id="B1Y9L9"/>
<comment type="catalytic activity">
    <reaction evidence="3">
        <text>RNA(n) + a ribonucleoside 5'-triphosphate = RNA(n+1) + diphosphate</text>
        <dbReference type="Rhea" id="RHEA:21248"/>
        <dbReference type="Rhea" id="RHEA-COMP:14527"/>
        <dbReference type="Rhea" id="RHEA-COMP:17342"/>
        <dbReference type="ChEBI" id="CHEBI:33019"/>
        <dbReference type="ChEBI" id="CHEBI:61557"/>
        <dbReference type="ChEBI" id="CHEBI:140395"/>
        <dbReference type="EC" id="2.7.7.6"/>
    </reaction>
</comment>
<dbReference type="SMART" id="SM01409">
    <property type="entry name" value="RNA_pol_Rpb6"/>
    <property type="match status" value="1"/>
</dbReference>
<dbReference type="NCBIfam" id="NF002208">
    <property type="entry name" value="PRK01099.1-3"/>
    <property type="match status" value="1"/>
</dbReference>
<keyword evidence="1 3" id="KW-0240">DNA-directed RNA polymerase</keyword>
<evidence type="ECO:0000256" key="1">
    <source>
        <dbReference type="ARBA" id="ARBA00022478"/>
    </source>
</evidence>
<comment type="similarity">
    <text evidence="3">Belongs to the archaeal Rpo6/eukaryotic RPB6 RNA polymerase subunit family.</text>
</comment>
<keyword evidence="3" id="KW-0548">Nucleotidyltransferase</keyword>
<comment type="subunit">
    <text evidence="3">Part of the RNA polymerase complex.</text>
</comment>
<dbReference type="NCBIfam" id="NF002207">
    <property type="entry name" value="PRK01099.1-2"/>
    <property type="match status" value="1"/>
</dbReference>
<evidence type="ECO:0000313" key="4">
    <source>
        <dbReference type="EMBL" id="ACB40448.1"/>
    </source>
</evidence>
<dbReference type="Gene3D" id="3.90.940.10">
    <property type="match status" value="1"/>
</dbReference>
<dbReference type="HOGENOM" id="CLU_112527_2_2_2"/>
<dbReference type="GO" id="GO:0003677">
    <property type="term" value="F:DNA binding"/>
    <property type="evidence" value="ECO:0007669"/>
    <property type="project" value="UniProtKB-UniRule"/>
</dbReference>
<dbReference type="KEGG" id="tne:Tneu_1524"/>
<sequence>MEALTTAELLDRINKLVDLLERALVRRDFYPPRLTKYEIARILGARAMQLAMGAQPLVDVRELGTTDPVLIAAEELKRGLLDFIIVRELPDGKTERLRLKELLELERSL</sequence>
<protein>
    <recommendedName>
        <fullName evidence="3">DNA-directed RNA polymerase subunit Rpo6</fullName>
        <ecNumber evidence="3">2.7.7.6</ecNumber>
    </recommendedName>
    <alternativeName>
        <fullName evidence="3">DNA-directed RNA polymerase subunit K</fullName>
    </alternativeName>
</protein>
<dbReference type="InterPro" id="IPR036161">
    <property type="entry name" value="RPB6/omega-like_sf"/>
</dbReference>
<dbReference type="InterPro" id="IPR006110">
    <property type="entry name" value="Pol_omega/Rpo6/RPB6"/>
</dbReference>
<dbReference type="Proteomes" id="UP000001694">
    <property type="component" value="Chromosome"/>
</dbReference>
<dbReference type="PANTHER" id="PTHR47227:SF5">
    <property type="entry name" value="DNA-DIRECTED RNA POLYMERASES I, II, AND III SUBUNIT RPABC2"/>
    <property type="match status" value="1"/>
</dbReference>
<accession>B1Y9L9</accession>
<evidence type="ECO:0000256" key="3">
    <source>
        <dbReference type="HAMAP-Rule" id="MF_00192"/>
    </source>
</evidence>
<dbReference type="SUPFAM" id="SSF63562">
    <property type="entry name" value="RPB6/omega subunit-like"/>
    <property type="match status" value="1"/>
</dbReference>
<dbReference type="InterPro" id="IPR006111">
    <property type="entry name" value="Rpo6/Rpb6"/>
</dbReference>
<comment type="subcellular location">
    <subcellularLocation>
        <location evidence="3">Cytoplasm</location>
    </subcellularLocation>
</comment>
<dbReference type="GO" id="GO:0003899">
    <property type="term" value="F:DNA-directed RNA polymerase activity"/>
    <property type="evidence" value="ECO:0007669"/>
    <property type="project" value="UniProtKB-UniRule"/>
</dbReference>
<keyword evidence="2 3" id="KW-0804">Transcription</keyword>
<dbReference type="GO" id="GO:0006366">
    <property type="term" value="P:transcription by RNA polymerase II"/>
    <property type="evidence" value="ECO:0007669"/>
    <property type="project" value="TreeGrafter"/>
</dbReference>
<dbReference type="PANTHER" id="PTHR47227">
    <property type="entry name" value="DNA-DIRECTED RNA POLYMERASE SUBUNIT K"/>
    <property type="match status" value="1"/>
</dbReference>
<dbReference type="GO" id="GO:0042797">
    <property type="term" value="P:tRNA transcription by RNA polymerase III"/>
    <property type="evidence" value="ECO:0007669"/>
    <property type="project" value="TreeGrafter"/>
</dbReference>
<keyword evidence="3" id="KW-0808">Transferase</keyword>
<dbReference type="EC" id="2.7.7.6" evidence="3"/>
<comment type="function">
    <text evidence="3">DNA-dependent RNA polymerase (RNAP) catalyzes the transcription of DNA into RNA using the four ribonucleoside triphosphates as substrates.</text>
</comment>
<reference evidence="4" key="1">
    <citation type="submission" date="2008-03" db="EMBL/GenBank/DDBJ databases">
        <title>Complete sequence of Thermoproteus neutrophilus V24Sta.</title>
        <authorList>
            <consortium name="US DOE Joint Genome Institute"/>
            <person name="Copeland A."/>
            <person name="Lucas S."/>
            <person name="Lapidus A."/>
            <person name="Glavina del Rio T."/>
            <person name="Dalin E."/>
            <person name="Tice H."/>
            <person name="Bruce D."/>
            <person name="Goodwin L."/>
            <person name="Pitluck S."/>
            <person name="Sims D."/>
            <person name="Brettin T."/>
            <person name="Detter J.C."/>
            <person name="Han C."/>
            <person name="Kuske C.R."/>
            <person name="Schmutz J."/>
            <person name="Larimer F."/>
            <person name="Land M."/>
            <person name="Hauser L."/>
            <person name="Kyrpides N."/>
            <person name="Mikhailova N."/>
            <person name="Biddle J.F."/>
            <person name="Zhang Z."/>
            <person name="Fitz-Gibbon S.T."/>
            <person name="Lowe T.M."/>
            <person name="Saltikov C."/>
            <person name="House C.H."/>
            <person name="Richardson P."/>
        </authorList>
    </citation>
    <scope>NUCLEOTIDE SEQUENCE [LARGE SCALE GENOMIC DNA]</scope>
    <source>
        <strain evidence="4">V24Sta</strain>
    </source>
</reference>
<dbReference type="Pfam" id="PF01192">
    <property type="entry name" value="RNA_pol_Rpb6"/>
    <property type="match status" value="1"/>
</dbReference>
<dbReference type="HAMAP" id="MF_00192">
    <property type="entry name" value="RNApol_arch_Rpo6"/>
    <property type="match status" value="1"/>
</dbReference>
<gene>
    <name evidence="3" type="primary">rpo6</name>
    <name evidence="3" type="synonym">rpoK</name>
    <name evidence="4" type="ordered locus">Tneu_1524</name>
</gene>
<organism evidence="4 5">
    <name type="scientific">Pyrobaculum neutrophilum (strain DSM 2338 / JCM 9278 / NBRC 100436 / V24Sta)</name>
    <name type="common">Thermoproteus neutrophilus</name>
    <dbReference type="NCBI Taxonomy" id="444157"/>
    <lineage>
        <taxon>Archaea</taxon>
        <taxon>Thermoproteota</taxon>
        <taxon>Thermoprotei</taxon>
        <taxon>Thermoproteales</taxon>
        <taxon>Thermoproteaceae</taxon>
        <taxon>Pyrobaculum</taxon>
    </lineage>
</organism>
<dbReference type="InterPro" id="IPR020708">
    <property type="entry name" value="DNA-dir_RNA_polK_14-18kDa_CS"/>
</dbReference>
<keyword evidence="3" id="KW-0963">Cytoplasm</keyword>
<dbReference type="GO" id="GO:0005737">
    <property type="term" value="C:cytoplasm"/>
    <property type="evidence" value="ECO:0007669"/>
    <property type="project" value="UniProtKB-SubCell"/>
</dbReference>
<dbReference type="RefSeq" id="WP_012350867.1">
    <property type="nucleotide sequence ID" value="NC_010525.1"/>
</dbReference>
<dbReference type="EMBL" id="CP001014">
    <property type="protein sequence ID" value="ACB40448.1"/>
    <property type="molecule type" value="Genomic_DNA"/>
</dbReference>
<dbReference type="GO" id="GO:0006360">
    <property type="term" value="P:transcription by RNA polymerase I"/>
    <property type="evidence" value="ECO:0007669"/>
    <property type="project" value="TreeGrafter"/>
</dbReference>
<dbReference type="GO" id="GO:0000428">
    <property type="term" value="C:DNA-directed RNA polymerase complex"/>
    <property type="evidence" value="ECO:0007669"/>
    <property type="project" value="UniProtKB-KW"/>
</dbReference>
<keyword evidence="5" id="KW-1185">Reference proteome</keyword>
<dbReference type="GeneID" id="6165873"/>
<proteinExistence type="inferred from homology"/>
<dbReference type="STRING" id="444157.Tneu_1524"/>
<name>B1Y9L9_PYRNV</name>
<evidence type="ECO:0000313" key="5">
    <source>
        <dbReference type="Proteomes" id="UP000001694"/>
    </source>
</evidence>
<dbReference type="eggNOG" id="arCOG01268">
    <property type="taxonomic scope" value="Archaea"/>
</dbReference>
<dbReference type="PROSITE" id="PS01111">
    <property type="entry name" value="RNA_POL_K_14KD"/>
    <property type="match status" value="1"/>
</dbReference>
<dbReference type="OrthoDB" id="10567at2157"/>
<evidence type="ECO:0000256" key="2">
    <source>
        <dbReference type="ARBA" id="ARBA00023163"/>
    </source>
</evidence>